<dbReference type="Gene3D" id="2.30.30.760">
    <property type="match status" value="1"/>
</dbReference>
<feature type="domain" description="Flagella basal body P-ring formation protein FlgA SAF" evidence="2">
    <location>
        <begin position="176"/>
        <end position="296"/>
    </location>
</feature>
<dbReference type="Gene3D" id="3.90.1210.10">
    <property type="entry name" value="Antifreeze-like/N-acetylneuraminic acid synthase C-terminal domain"/>
    <property type="match status" value="1"/>
</dbReference>
<proteinExistence type="predicted"/>
<keyword evidence="1" id="KW-0732">Signal</keyword>
<dbReference type="InterPro" id="IPR039246">
    <property type="entry name" value="Flagellar_FlgA"/>
</dbReference>
<keyword evidence="4" id="KW-1185">Reference proteome</keyword>
<evidence type="ECO:0000313" key="3">
    <source>
        <dbReference type="EMBL" id="EHL30357.1"/>
    </source>
</evidence>
<feature type="chain" id="PRO_5003521384" description="Flagella basal body P-ring formation protein FlgA SAF domain-containing protein" evidence="1">
    <location>
        <begin position="19"/>
        <end position="298"/>
    </location>
</feature>
<feature type="signal peptide" evidence="1">
    <location>
        <begin position="1"/>
        <end position="18"/>
    </location>
</feature>
<dbReference type="STRING" id="658187.LDG_7690"/>
<dbReference type="eggNOG" id="COG1261">
    <property type="taxonomic scope" value="Bacteria"/>
</dbReference>
<dbReference type="AlphaFoldDB" id="G9EQY6"/>
<evidence type="ECO:0000256" key="1">
    <source>
        <dbReference type="SAM" id="SignalP"/>
    </source>
</evidence>
<dbReference type="PANTHER" id="PTHR36307">
    <property type="entry name" value="FLAGELLA BASAL BODY P-RING FORMATION PROTEIN FLGA"/>
    <property type="match status" value="1"/>
</dbReference>
<name>G9EQY6_9GAMM</name>
<dbReference type="NCBIfam" id="TIGR03170">
    <property type="entry name" value="flgA_cterm"/>
    <property type="match status" value="1"/>
</dbReference>
<dbReference type="EMBL" id="JH413832">
    <property type="protein sequence ID" value="EHL30357.1"/>
    <property type="molecule type" value="Genomic_DNA"/>
</dbReference>
<dbReference type="InterPro" id="IPR017585">
    <property type="entry name" value="SAF_FlgA"/>
</dbReference>
<dbReference type="RefSeq" id="WP_006871592.1">
    <property type="nucleotide sequence ID" value="NZ_JH413832.1"/>
</dbReference>
<dbReference type="Proteomes" id="UP000002770">
    <property type="component" value="Unassembled WGS sequence"/>
</dbReference>
<dbReference type="GO" id="GO:0044780">
    <property type="term" value="P:bacterial-type flagellum assembly"/>
    <property type="evidence" value="ECO:0007669"/>
    <property type="project" value="InterPro"/>
</dbReference>
<evidence type="ECO:0000313" key="4">
    <source>
        <dbReference type="Proteomes" id="UP000002770"/>
    </source>
</evidence>
<dbReference type="PANTHER" id="PTHR36307:SF1">
    <property type="entry name" value="FLAGELLA BASAL BODY P-RING FORMATION PROTEIN FLGA"/>
    <property type="match status" value="1"/>
</dbReference>
<protein>
    <recommendedName>
        <fullName evidence="2">Flagella basal body P-ring formation protein FlgA SAF domain-containing protein</fullName>
    </recommendedName>
</protein>
<dbReference type="HOGENOM" id="CLU_933151_0_0_6"/>
<dbReference type="CDD" id="cd11614">
    <property type="entry name" value="SAF_CpaB_FlgA_like"/>
    <property type="match status" value="1"/>
</dbReference>
<accession>G9EQY6</accession>
<reference evidence="3 4" key="1">
    <citation type="journal article" date="2011" name="BMC Genomics">
        <title>Insight into cross-talk between intra-amoebal pathogens.</title>
        <authorList>
            <person name="Gimenez G."/>
            <person name="Bertelli C."/>
            <person name="Moliner C."/>
            <person name="Robert C."/>
            <person name="Raoult D."/>
            <person name="Fournier P.E."/>
            <person name="Greub G."/>
        </authorList>
    </citation>
    <scope>NUCLEOTIDE SEQUENCE [LARGE SCALE GENOMIC DNA]</scope>
    <source>
        <strain evidence="3 4">LLAP12</strain>
    </source>
</reference>
<dbReference type="InParanoid" id="G9EQY6"/>
<gene>
    <name evidence="3" type="ORF">LDG_7690</name>
</gene>
<organism evidence="3 4">
    <name type="scientific">Legionella drancourtii LLAP12</name>
    <dbReference type="NCBI Taxonomy" id="658187"/>
    <lineage>
        <taxon>Bacteria</taxon>
        <taxon>Pseudomonadati</taxon>
        <taxon>Pseudomonadota</taxon>
        <taxon>Gammaproteobacteria</taxon>
        <taxon>Legionellales</taxon>
        <taxon>Legionellaceae</taxon>
        <taxon>Legionella</taxon>
    </lineage>
</organism>
<sequence length="298" mass="33967">MKFAINLVFLLAIFPAQAETVLRFQAHITPQAKRVGDLLLITPDPHHWSKIILDSQPRDGARLNKKQIITWLQNKVGVFSYQWKGKNTAIIRIIVRTKAQDLLNKARQALAQQLKSQAYSQVLLNSKTLLKDSDIPLTDFSVQVPKKYPIAKRVCLHLNSKKRSIPVWFAVKAYQAVFVAQHKIKQHTLLHSEDIALQRRNIAGLKNPPLTQFPQRVWLTRSINKNQILTHDDVRTTPEVMQGHKVNVNVRQHGISIMMEALAQSDAYLGQAVRMQNPQTNKYFVATVTGKNQAEIVE</sequence>
<evidence type="ECO:0000259" key="2">
    <source>
        <dbReference type="Pfam" id="PF13144"/>
    </source>
</evidence>
<dbReference type="OrthoDB" id="5634051at2"/>
<dbReference type="Pfam" id="PF13144">
    <property type="entry name" value="ChapFlgA"/>
    <property type="match status" value="1"/>
</dbReference>